<keyword evidence="3" id="KW-0808">Transferase</keyword>
<dbReference type="NCBIfam" id="TIGR00685">
    <property type="entry name" value="T6PP"/>
    <property type="match status" value="1"/>
</dbReference>
<feature type="compositionally biased region" description="Low complexity" evidence="2">
    <location>
        <begin position="728"/>
        <end position="743"/>
    </location>
</feature>
<evidence type="ECO:0000256" key="2">
    <source>
        <dbReference type="SAM" id="MobiDB-lite"/>
    </source>
</evidence>
<dbReference type="GO" id="GO:0004805">
    <property type="term" value="F:trehalose-phosphatase activity"/>
    <property type="evidence" value="ECO:0007669"/>
    <property type="project" value="TreeGrafter"/>
</dbReference>
<dbReference type="InterPro" id="IPR003337">
    <property type="entry name" value="Trehalose_PPase"/>
</dbReference>
<dbReference type="Gene3D" id="3.40.50.1000">
    <property type="entry name" value="HAD superfamily/HAD-like"/>
    <property type="match status" value="1"/>
</dbReference>
<feature type="region of interest" description="Disordered" evidence="2">
    <location>
        <begin position="1"/>
        <end position="23"/>
    </location>
</feature>
<dbReference type="STRING" id="90262.A0A1X2J3E7"/>
<dbReference type="CDD" id="cd03788">
    <property type="entry name" value="GT20_TPS"/>
    <property type="match status" value="1"/>
</dbReference>
<dbReference type="Pfam" id="PF00982">
    <property type="entry name" value="Glyco_transf_20"/>
    <property type="match status" value="1"/>
</dbReference>
<comment type="similarity">
    <text evidence="1">In the N-terminal section; belongs to the glycosyltransferase 20 family.</text>
</comment>
<dbReference type="AlphaFoldDB" id="A0A1X2J3E7"/>
<comment type="caution">
    <text evidence="3">The sequence shown here is derived from an EMBL/GenBank/DDBJ whole genome shotgun (WGS) entry which is preliminary data.</text>
</comment>
<dbReference type="PANTHER" id="PTHR10788:SF123">
    <property type="entry name" value="TREHALOSE-PHOSPHATASE"/>
    <property type="match status" value="1"/>
</dbReference>
<dbReference type="GO" id="GO:0005992">
    <property type="term" value="P:trehalose biosynthetic process"/>
    <property type="evidence" value="ECO:0007669"/>
    <property type="project" value="InterPro"/>
</dbReference>
<dbReference type="SUPFAM" id="SSF56784">
    <property type="entry name" value="HAD-like"/>
    <property type="match status" value="1"/>
</dbReference>
<dbReference type="Proteomes" id="UP000193560">
    <property type="component" value="Unassembled WGS sequence"/>
</dbReference>
<proteinExistence type="inferred from homology"/>
<dbReference type="FunFam" id="3.30.70.1020:FF:000001">
    <property type="entry name" value="Alpha,alpha-trehalose-phosphate synthase [UDP-forming] 1"/>
    <property type="match status" value="1"/>
</dbReference>
<feature type="region of interest" description="Disordered" evidence="2">
    <location>
        <begin position="728"/>
        <end position="753"/>
    </location>
</feature>
<dbReference type="InterPro" id="IPR023214">
    <property type="entry name" value="HAD_sf"/>
</dbReference>
<dbReference type="OrthoDB" id="755951at2759"/>
<feature type="compositionally biased region" description="Polar residues" evidence="2">
    <location>
        <begin position="11"/>
        <end position="23"/>
    </location>
</feature>
<dbReference type="Pfam" id="PF02358">
    <property type="entry name" value="Trehalose_PPase"/>
    <property type="match status" value="1"/>
</dbReference>
<dbReference type="GO" id="GO:0005946">
    <property type="term" value="C:alpha,alpha-trehalose-phosphate synthase complex (UDP-forming)"/>
    <property type="evidence" value="ECO:0007669"/>
    <property type="project" value="TreeGrafter"/>
</dbReference>
<dbReference type="GO" id="GO:0003825">
    <property type="term" value="F:alpha,alpha-trehalose-phosphate synthase (UDP-forming) activity"/>
    <property type="evidence" value="ECO:0007669"/>
    <property type="project" value="TreeGrafter"/>
</dbReference>
<dbReference type="Gene3D" id="3.40.50.2000">
    <property type="entry name" value="Glycogen Phosphorylase B"/>
    <property type="match status" value="2"/>
</dbReference>
<dbReference type="GO" id="GO:0005829">
    <property type="term" value="C:cytosol"/>
    <property type="evidence" value="ECO:0007669"/>
    <property type="project" value="TreeGrafter"/>
</dbReference>
<evidence type="ECO:0000313" key="3">
    <source>
        <dbReference type="EMBL" id="ORZ25764.1"/>
    </source>
</evidence>
<dbReference type="SUPFAM" id="SSF53756">
    <property type="entry name" value="UDP-Glycosyltransferase/glycogen phosphorylase"/>
    <property type="match status" value="1"/>
</dbReference>
<gene>
    <name evidence="3" type="ORF">BCR42DRAFT_485876</name>
</gene>
<dbReference type="EMBL" id="MCGE01000001">
    <property type="protein sequence ID" value="ORZ25764.1"/>
    <property type="molecule type" value="Genomic_DNA"/>
</dbReference>
<accession>A0A1X2J3E7</accession>
<sequence>MTLTPDDFELNNGQHQKASTKNTGSRIINVTHQIPFEIHHQPKRTPSPWFFTARRNHEAMNGGIQSLTQHQQWDIIHIGWTGQIQWHSDQAGDGDDAEVTTNKRLTEHDQQELRQQLWQTHRCIPLFLDMESVTGHYDGYCKTMLWPLLHYIIWSDATDGRLESKQWEAYAAVNQKYSDLVIDHHQPGDVVWVHDYHLLLIPGILRAKIPKVCVGLYVHSPWPTSEILRCLPKRQELLRGMIGANLVGFQTYGYARHFISTCTRVLGYETTLEGITGDGGHFCYVGTFPIGINTARVERVVMEPETLEKMKTIIELYPGKKIVVARDKIDLVKGVLQKLDAFEKFLHLYPQWRNKVVLIQLTDDSATLTKTDETLKLENKISATVARINGVYGSLEYTPIYHYHHHVQDDEYHALLSVADAALITSNRDGINTTAYEYIICQQQNASPLILSELTGTATSLSSALIVNPWDLRGVAKAIDDALKMSSVEKRSRHSQLLHHVKTHTAEFWARSFIKRLLESRELSEQTSHTPLLKLKQLLPNYQCAKKRLLCFGYDGTLVPLQSRGKFGVNVPSKKDLLSLQALCDNPRNIVWVVSNQDELTLNRALGHIDGLGLSGENGAYIKYPHKQRWINLMEHMDMEWKNDVIELFTYYTERTSGSFIEHKRSSITWNYLLADPVYGAFQAKECQNHLEHAILSKLPVEIIIGKKKIEIRPRTTNKGEIIKRLLNDGNSNSNNNTKSSGTLASSAPTSMDDDDSVDFILACGTTEDMFKALKKMNRQDVVSVMVGADEQKKTLASWHLPAVGDVMNLLSGLASTIVD</sequence>
<protein>
    <submittedName>
        <fullName evidence="3">Glycosyltransferase family 20-domain-containing protein</fullName>
    </submittedName>
</protein>
<name>A0A1X2J3E7_9FUNG</name>
<dbReference type="InterPro" id="IPR001830">
    <property type="entry name" value="Glyco_trans_20"/>
</dbReference>
<dbReference type="InterPro" id="IPR036412">
    <property type="entry name" value="HAD-like_sf"/>
</dbReference>
<reference evidence="3 4" key="1">
    <citation type="submission" date="2016-07" db="EMBL/GenBank/DDBJ databases">
        <title>Pervasive Adenine N6-methylation of Active Genes in Fungi.</title>
        <authorList>
            <consortium name="DOE Joint Genome Institute"/>
            <person name="Mondo S.J."/>
            <person name="Dannebaum R.O."/>
            <person name="Kuo R.C."/>
            <person name="Labutti K."/>
            <person name="Haridas S."/>
            <person name="Kuo A."/>
            <person name="Salamov A."/>
            <person name="Ahrendt S.R."/>
            <person name="Lipzen A."/>
            <person name="Sullivan W."/>
            <person name="Andreopoulos W.B."/>
            <person name="Clum A."/>
            <person name="Lindquist E."/>
            <person name="Daum C."/>
            <person name="Ramamoorthy G.K."/>
            <person name="Gryganskyi A."/>
            <person name="Culley D."/>
            <person name="Magnuson J.K."/>
            <person name="James T.Y."/>
            <person name="O'Malley M.A."/>
            <person name="Stajich J.E."/>
            <person name="Spatafora J.W."/>
            <person name="Visel A."/>
            <person name="Grigoriev I.V."/>
        </authorList>
    </citation>
    <scope>NUCLEOTIDE SEQUENCE [LARGE SCALE GENOMIC DNA]</scope>
    <source>
        <strain evidence="3 4">NRRL 1336</strain>
    </source>
</reference>
<dbReference type="Gene3D" id="3.30.70.1020">
    <property type="entry name" value="Trehalose-6-phosphate phosphatase related protein, domain 2"/>
    <property type="match status" value="1"/>
</dbReference>
<keyword evidence="4" id="KW-1185">Reference proteome</keyword>
<dbReference type="PANTHER" id="PTHR10788">
    <property type="entry name" value="TREHALOSE-6-PHOSPHATE SYNTHASE"/>
    <property type="match status" value="1"/>
</dbReference>
<evidence type="ECO:0000313" key="4">
    <source>
        <dbReference type="Proteomes" id="UP000193560"/>
    </source>
</evidence>
<organism evidence="3 4">
    <name type="scientific">Absidia repens</name>
    <dbReference type="NCBI Taxonomy" id="90262"/>
    <lineage>
        <taxon>Eukaryota</taxon>
        <taxon>Fungi</taxon>
        <taxon>Fungi incertae sedis</taxon>
        <taxon>Mucoromycota</taxon>
        <taxon>Mucoromycotina</taxon>
        <taxon>Mucoromycetes</taxon>
        <taxon>Mucorales</taxon>
        <taxon>Cunninghamellaceae</taxon>
        <taxon>Absidia</taxon>
    </lineage>
</organism>
<evidence type="ECO:0000256" key="1">
    <source>
        <dbReference type="ARBA" id="ARBA00005409"/>
    </source>
</evidence>
<dbReference type="FunFam" id="3.40.50.2000:FF:000036">
    <property type="entry name" value="Alpha,alpha-trehalose-phosphate synthase subunit Tps2"/>
    <property type="match status" value="1"/>
</dbReference>